<proteinExistence type="predicted"/>
<evidence type="ECO:0000313" key="2">
    <source>
        <dbReference type="Proteomes" id="UP000814033"/>
    </source>
</evidence>
<protein>
    <submittedName>
        <fullName evidence="1">Uncharacterized protein</fullName>
    </submittedName>
</protein>
<name>A0ACB8RLK5_9AGAM</name>
<reference evidence="1" key="1">
    <citation type="submission" date="2021-02" db="EMBL/GenBank/DDBJ databases">
        <authorList>
            <consortium name="DOE Joint Genome Institute"/>
            <person name="Ahrendt S."/>
            <person name="Looney B.P."/>
            <person name="Miyauchi S."/>
            <person name="Morin E."/>
            <person name="Drula E."/>
            <person name="Courty P.E."/>
            <person name="Chicoki N."/>
            <person name="Fauchery L."/>
            <person name="Kohler A."/>
            <person name="Kuo A."/>
            <person name="Labutti K."/>
            <person name="Pangilinan J."/>
            <person name="Lipzen A."/>
            <person name="Riley R."/>
            <person name="Andreopoulos W."/>
            <person name="He G."/>
            <person name="Johnson J."/>
            <person name="Barry K.W."/>
            <person name="Grigoriev I.V."/>
            <person name="Nagy L."/>
            <person name="Hibbett D."/>
            <person name="Henrissat B."/>
            <person name="Matheny P.B."/>
            <person name="Labbe J."/>
            <person name="Martin F."/>
        </authorList>
    </citation>
    <scope>NUCLEOTIDE SEQUENCE</scope>
    <source>
        <strain evidence="1">FP105234-sp</strain>
    </source>
</reference>
<gene>
    <name evidence="1" type="ORF">FA95DRAFT_1608253</name>
</gene>
<evidence type="ECO:0000313" key="1">
    <source>
        <dbReference type="EMBL" id="KAI0044787.1"/>
    </source>
</evidence>
<sequence length="195" mass="20645">MAPTAPSSSSPASDAAADSPLAGEGAASLTRQTAEGLGLAMICIAVVVGFIFWASRSNRRSSIPRVQVVPIAHLSDKPTMSTMSGKIFEMPPVVARNSSKLPESPSSQRQPGFNWTFIAFWRGSNPPPASQPTPSIPLLLPPSDLSLPQSIRPCIPRDSALRTPANPSTETSSIDSRTLVSDSIYSEAPPHTGRW</sequence>
<organism evidence="1 2">
    <name type="scientific">Auriscalpium vulgare</name>
    <dbReference type="NCBI Taxonomy" id="40419"/>
    <lineage>
        <taxon>Eukaryota</taxon>
        <taxon>Fungi</taxon>
        <taxon>Dikarya</taxon>
        <taxon>Basidiomycota</taxon>
        <taxon>Agaricomycotina</taxon>
        <taxon>Agaricomycetes</taxon>
        <taxon>Russulales</taxon>
        <taxon>Auriscalpiaceae</taxon>
        <taxon>Auriscalpium</taxon>
    </lineage>
</organism>
<comment type="caution">
    <text evidence="1">The sequence shown here is derived from an EMBL/GenBank/DDBJ whole genome shotgun (WGS) entry which is preliminary data.</text>
</comment>
<reference evidence="1" key="2">
    <citation type="journal article" date="2022" name="New Phytol.">
        <title>Evolutionary transition to the ectomycorrhizal habit in the genomes of a hyperdiverse lineage of mushroom-forming fungi.</title>
        <authorList>
            <person name="Looney B."/>
            <person name="Miyauchi S."/>
            <person name="Morin E."/>
            <person name="Drula E."/>
            <person name="Courty P.E."/>
            <person name="Kohler A."/>
            <person name="Kuo A."/>
            <person name="LaButti K."/>
            <person name="Pangilinan J."/>
            <person name="Lipzen A."/>
            <person name="Riley R."/>
            <person name="Andreopoulos W."/>
            <person name="He G."/>
            <person name="Johnson J."/>
            <person name="Nolan M."/>
            <person name="Tritt A."/>
            <person name="Barry K.W."/>
            <person name="Grigoriev I.V."/>
            <person name="Nagy L.G."/>
            <person name="Hibbett D."/>
            <person name="Henrissat B."/>
            <person name="Matheny P.B."/>
            <person name="Labbe J."/>
            <person name="Martin F.M."/>
        </authorList>
    </citation>
    <scope>NUCLEOTIDE SEQUENCE</scope>
    <source>
        <strain evidence="1">FP105234-sp</strain>
    </source>
</reference>
<keyword evidence="2" id="KW-1185">Reference proteome</keyword>
<dbReference type="Proteomes" id="UP000814033">
    <property type="component" value="Unassembled WGS sequence"/>
</dbReference>
<dbReference type="EMBL" id="MU275971">
    <property type="protein sequence ID" value="KAI0044787.1"/>
    <property type="molecule type" value="Genomic_DNA"/>
</dbReference>
<accession>A0ACB8RLK5</accession>